<evidence type="ECO:0000256" key="17">
    <source>
        <dbReference type="ARBA" id="ARBA00022989"/>
    </source>
</evidence>
<evidence type="ECO:0000256" key="25">
    <source>
        <dbReference type="ARBA" id="ARBA00072040"/>
    </source>
</evidence>
<accession>A0AAD5ZMT9</accession>
<dbReference type="PROSITE" id="PS00107">
    <property type="entry name" value="PROTEIN_KINASE_ATP"/>
    <property type="match status" value="1"/>
</dbReference>
<dbReference type="GO" id="GO:0004674">
    <property type="term" value="F:protein serine/threonine kinase activity"/>
    <property type="evidence" value="ECO:0007669"/>
    <property type="project" value="UniProtKB-KW"/>
</dbReference>
<dbReference type="InterPro" id="IPR032675">
    <property type="entry name" value="LRR_dom_sf"/>
</dbReference>
<name>A0AAD5ZMT9_9POAL</name>
<feature type="signal peptide" evidence="28">
    <location>
        <begin position="1"/>
        <end position="25"/>
    </location>
</feature>
<sequence length="1054" mass="115964">MLLCRRRAMKTYGVLLLLLIHSFLSRPKFSTTAAAILIHREDDKQGLLAFKSNLDNASPVFSSWNESSPYCMWEGVHCCSRHLQRVCTLELPSSGLVGSISPYIGNLSYLRSIDLGGNNLHGIIPSSISHLYRLQNINLTNNFLTGTIPENLDNCSQLVNVSLSNNQFYGKLPSWLGSFRKLEYLNLGVNNFTGGIPLSITNLSSLQQCYLGNNNLFGSIPSGLGQLSQIQSINLGENDFSGFIPESIFNLTYLSHLGLHMNNFQGYLPKDTGTRLSNLQELLLHTNQLTGEIPASLSNASFIQRFDLSSNKFSGTIPVELGKLCPKFFSVGSNNLEAKVTVDWNFLNLLTNCSSLKLLELGENKLGSLFPSAVANLTSQLQFLDLQNNYIFGEIPSGIENLIGLNALSVAGNYLTSIIPVGIGKLQNLQAFYLGTSNISGPIPLSISNLTKLTVFSAWSNHLSGSIPSTLGNLTQLIDLDLYDNALTGMLPKSMFDMKALSIELDLSYNLLSGTIPKEIGMFVNLGKLSLSRNNLSGEIPKELGSCQLLTFLALDANSFHGPIPSFLSNLKGLKLLNLSSNNFSGAIPEELGLLNDLQELYLKENNLSGLIPLDIENLKNLYMLDISFNNIEGSVPKKGVFSNMSGLSMVGNNRLCGGIPELHLPECIVHNFRKKHSPILLKLVIPIASIIFLLAFISLALLILKWKKTLTRNIDRNSLLQDGLPKVSYGELAKATESFSTSNLIGAGMYSRVYKGDIVFNAEGNSNKKVHTVAIKVFDLQQLGSSKSFVDECEALRLIRHRNLIRIWTCCSTIDYNGNDFKALVFDYMPNGNLHRWLHPEIDEHGPLSPLSLTQRLNITIDIADALYYLHHHCQPSVIHCDLKPSNILLGEDFSACVGDFGLAKLLPDPISRSLIESESSIGVRGSIGYIPPEYGEGGPVSAAGDVYSFGVLLLEMFTGRNPTEYMFKDGVTLHNFVEVAYPIRVMDIVDPNLVPVSVMESSAFNKVRECLVSIIEVGLGSSKQSPIERMSMKDVTIQLHKIRDVYLAYLNV</sequence>
<evidence type="ECO:0000256" key="27">
    <source>
        <dbReference type="SAM" id="Phobius"/>
    </source>
</evidence>
<dbReference type="EMBL" id="JAMRDG010000001">
    <property type="protein sequence ID" value="KAJ3700816.1"/>
    <property type="molecule type" value="Genomic_DNA"/>
</dbReference>
<dbReference type="FunFam" id="3.30.200.20:FF:000432">
    <property type="entry name" value="LRR receptor-like serine/threonine-protein kinase EFR"/>
    <property type="match status" value="1"/>
</dbReference>
<evidence type="ECO:0000256" key="2">
    <source>
        <dbReference type="ARBA" id="ARBA00004389"/>
    </source>
</evidence>
<dbReference type="Pfam" id="PF07714">
    <property type="entry name" value="PK_Tyr_Ser-Thr"/>
    <property type="match status" value="1"/>
</dbReference>
<proteinExistence type="inferred from homology"/>
<dbReference type="PROSITE" id="PS50011">
    <property type="entry name" value="PROTEIN_KINASE_DOM"/>
    <property type="match status" value="1"/>
</dbReference>
<dbReference type="InterPro" id="IPR000719">
    <property type="entry name" value="Prot_kinase_dom"/>
</dbReference>
<keyword evidence="15" id="KW-0418">Kinase</keyword>
<keyword evidence="19" id="KW-0675">Receptor</keyword>
<evidence type="ECO:0000256" key="16">
    <source>
        <dbReference type="ARBA" id="ARBA00022840"/>
    </source>
</evidence>
<feature type="chain" id="PRO_5042082634" description="Receptor kinase-like protein Xa21" evidence="28">
    <location>
        <begin position="26"/>
        <end position="1054"/>
    </location>
</feature>
<evidence type="ECO:0000313" key="31">
    <source>
        <dbReference type="Proteomes" id="UP001210211"/>
    </source>
</evidence>
<dbReference type="PANTHER" id="PTHR27008:SF596">
    <property type="entry name" value="OS02G0215500 PROTEIN"/>
    <property type="match status" value="1"/>
</dbReference>
<dbReference type="InterPro" id="IPR013210">
    <property type="entry name" value="LRR_N_plant-typ"/>
</dbReference>
<evidence type="ECO:0000256" key="15">
    <source>
        <dbReference type="ARBA" id="ARBA00022777"/>
    </source>
</evidence>
<evidence type="ECO:0000256" key="23">
    <source>
        <dbReference type="ARBA" id="ARBA00054320"/>
    </source>
</evidence>
<dbReference type="AlphaFoldDB" id="A0AAD5ZMT9"/>
<dbReference type="GO" id="GO:0005886">
    <property type="term" value="C:plasma membrane"/>
    <property type="evidence" value="ECO:0007669"/>
    <property type="project" value="UniProtKB-SubCell"/>
</dbReference>
<dbReference type="Proteomes" id="UP001210211">
    <property type="component" value="Unassembled WGS sequence"/>
</dbReference>
<dbReference type="FunFam" id="1.10.510.10:FF:000358">
    <property type="entry name" value="Putative leucine-rich repeat receptor-like serine/threonine-protein kinase"/>
    <property type="match status" value="1"/>
</dbReference>
<dbReference type="GO" id="GO:0009791">
    <property type="term" value="P:post-embryonic development"/>
    <property type="evidence" value="ECO:0007669"/>
    <property type="project" value="UniProtKB-ARBA"/>
</dbReference>
<comment type="catalytic activity">
    <reaction evidence="21">
        <text>L-threonyl-[protein] + ATP = O-phospho-L-threonyl-[protein] + ADP + H(+)</text>
        <dbReference type="Rhea" id="RHEA:46608"/>
        <dbReference type="Rhea" id="RHEA-COMP:11060"/>
        <dbReference type="Rhea" id="RHEA-COMP:11605"/>
        <dbReference type="ChEBI" id="CHEBI:15378"/>
        <dbReference type="ChEBI" id="CHEBI:30013"/>
        <dbReference type="ChEBI" id="CHEBI:30616"/>
        <dbReference type="ChEBI" id="CHEBI:61977"/>
        <dbReference type="ChEBI" id="CHEBI:456216"/>
        <dbReference type="EC" id="2.7.11.1"/>
    </reaction>
</comment>
<comment type="catalytic activity">
    <reaction evidence="22">
        <text>L-seryl-[protein] + ATP = O-phospho-L-seryl-[protein] + ADP + H(+)</text>
        <dbReference type="Rhea" id="RHEA:17989"/>
        <dbReference type="Rhea" id="RHEA-COMP:9863"/>
        <dbReference type="Rhea" id="RHEA-COMP:11604"/>
        <dbReference type="ChEBI" id="CHEBI:15378"/>
        <dbReference type="ChEBI" id="CHEBI:29999"/>
        <dbReference type="ChEBI" id="CHEBI:30616"/>
        <dbReference type="ChEBI" id="CHEBI:83421"/>
        <dbReference type="ChEBI" id="CHEBI:456216"/>
        <dbReference type="EC" id="2.7.11.1"/>
    </reaction>
</comment>
<evidence type="ECO:0000256" key="9">
    <source>
        <dbReference type="ARBA" id="ARBA00022614"/>
    </source>
</evidence>
<evidence type="ECO:0000256" key="24">
    <source>
        <dbReference type="ARBA" id="ARBA00056628"/>
    </source>
</evidence>
<evidence type="ECO:0000256" key="7">
    <source>
        <dbReference type="ARBA" id="ARBA00022527"/>
    </source>
</evidence>
<evidence type="ECO:0000256" key="6">
    <source>
        <dbReference type="ARBA" id="ARBA00022475"/>
    </source>
</evidence>
<dbReference type="FunFam" id="3.80.10.10:FF:000041">
    <property type="entry name" value="LRR receptor-like serine/threonine-protein kinase ERECTA"/>
    <property type="match status" value="1"/>
</dbReference>
<dbReference type="Gene3D" id="3.30.200.20">
    <property type="entry name" value="Phosphorylase Kinase, domain 1"/>
    <property type="match status" value="1"/>
</dbReference>
<keyword evidence="8" id="KW-0597">Phosphoprotein</keyword>
<dbReference type="SUPFAM" id="SSF56112">
    <property type="entry name" value="Protein kinase-like (PK-like)"/>
    <property type="match status" value="1"/>
</dbReference>
<feature type="domain" description="Protein kinase" evidence="29">
    <location>
        <begin position="740"/>
        <end position="1049"/>
    </location>
</feature>
<protein>
    <recommendedName>
        <fullName evidence="25">Receptor kinase-like protein Xa21</fullName>
        <ecNumber evidence="5">2.7.11.1</ecNumber>
    </recommendedName>
</protein>
<comment type="function">
    <text evidence="23">Receptor kinase that detects X.oryzae pv. oryzae protein Ax21 to promote innate immunity. Following X.oryzae pv. oryzae protein Ax21 detection, undergoes cleavage, releasing the processed protein kinase Xa21 chain.</text>
</comment>
<dbReference type="FunFam" id="3.80.10.10:FF:000101">
    <property type="entry name" value="LRR receptor-like serine/threonine-protein kinase ERECTA"/>
    <property type="match status" value="1"/>
</dbReference>
<dbReference type="PANTHER" id="PTHR27008">
    <property type="entry name" value="OS04G0122200 PROTEIN"/>
    <property type="match status" value="1"/>
</dbReference>
<dbReference type="SUPFAM" id="SSF52047">
    <property type="entry name" value="RNI-like"/>
    <property type="match status" value="1"/>
</dbReference>
<keyword evidence="16 26" id="KW-0067">ATP-binding</keyword>
<feature type="transmembrane region" description="Helical" evidence="27">
    <location>
        <begin position="684"/>
        <end position="705"/>
    </location>
</feature>
<dbReference type="Pfam" id="PF23598">
    <property type="entry name" value="LRR_14"/>
    <property type="match status" value="1"/>
</dbReference>
<evidence type="ECO:0000256" key="28">
    <source>
        <dbReference type="SAM" id="SignalP"/>
    </source>
</evidence>
<gene>
    <name evidence="30" type="ORF">LUZ61_004521</name>
</gene>
<evidence type="ECO:0000259" key="29">
    <source>
        <dbReference type="PROSITE" id="PS50011"/>
    </source>
</evidence>
<dbReference type="InterPro" id="IPR001245">
    <property type="entry name" value="Ser-Thr/Tyr_kinase_cat_dom"/>
</dbReference>
<keyword evidence="20" id="KW-0325">Glycoprotein</keyword>
<keyword evidence="11 27" id="KW-0812">Transmembrane</keyword>
<dbReference type="InterPro" id="IPR011009">
    <property type="entry name" value="Kinase-like_dom_sf"/>
</dbReference>
<comment type="function">
    <text evidence="24">The processed protein kinase Xa21 chain released by protein cleavage after X.oryzae pv. oryzae protein Ax21 detection translocates into the nucleus where it can bind and regulate WRKY62, a transcription factor. Confers resistance to the bacterial pathogen X.oryzae pv. oryzae (Xoo).</text>
</comment>
<keyword evidence="17 27" id="KW-1133">Transmembrane helix</keyword>
<feature type="binding site" evidence="26">
    <location>
        <position position="777"/>
    </location>
    <ligand>
        <name>ATP</name>
        <dbReference type="ChEBI" id="CHEBI:30616"/>
    </ligand>
</feature>
<dbReference type="Gene3D" id="3.80.10.10">
    <property type="entry name" value="Ribonuclease Inhibitor"/>
    <property type="match status" value="4"/>
</dbReference>
<dbReference type="PROSITE" id="PS00108">
    <property type="entry name" value="PROTEIN_KINASE_ST"/>
    <property type="match status" value="1"/>
</dbReference>
<evidence type="ECO:0000313" key="30">
    <source>
        <dbReference type="EMBL" id="KAJ3700816.1"/>
    </source>
</evidence>
<evidence type="ECO:0000256" key="26">
    <source>
        <dbReference type="PROSITE-ProRule" id="PRU10141"/>
    </source>
</evidence>
<keyword evidence="12 28" id="KW-0732">Signal</keyword>
<dbReference type="InterPro" id="IPR003591">
    <property type="entry name" value="Leu-rich_rpt_typical-subtyp"/>
</dbReference>
<evidence type="ECO:0000256" key="8">
    <source>
        <dbReference type="ARBA" id="ARBA00022553"/>
    </source>
</evidence>
<dbReference type="SMART" id="SM00220">
    <property type="entry name" value="S_TKc"/>
    <property type="match status" value="1"/>
</dbReference>
<dbReference type="InterPro" id="IPR008271">
    <property type="entry name" value="Ser/Thr_kinase_AS"/>
</dbReference>
<evidence type="ECO:0000256" key="12">
    <source>
        <dbReference type="ARBA" id="ARBA00022729"/>
    </source>
</evidence>
<evidence type="ECO:0000256" key="11">
    <source>
        <dbReference type="ARBA" id="ARBA00022692"/>
    </source>
</evidence>
<evidence type="ECO:0000256" key="14">
    <source>
        <dbReference type="ARBA" id="ARBA00022741"/>
    </source>
</evidence>
<keyword evidence="31" id="KW-1185">Reference proteome</keyword>
<dbReference type="InterPro" id="IPR017441">
    <property type="entry name" value="Protein_kinase_ATP_BS"/>
</dbReference>
<evidence type="ECO:0000256" key="13">
    <source>
        <dbReference type="ARBA" id="ARBA00022737"/>
    </source>
</evidence>
<evidence type="ECO:0000256" key="22">
    <source>
        <dbReference type="ARBA" id="ARBA00048679"/>
    </source>
</evidence>
<dbReference type="FunFam" id="3.80.10.10:FF:000233">
    <property type="entry name" value="Leucine-rich repeat receptor-like protein kinase TDR"/>
    <property type="match status" value="1"/>
</dbReference>
<keyword evidence="7" id="KW-0723">Serine/threonine-protein kinase</keyword>
<dbReference type="GO" id="GO:0005789">
    <property type="term" value="C:endoplasmic reticulum membrane"/>
    <property type="evidence" value="ECO:0007669"/>
    <property type="project" value="UniProtKB-SubCell"/>
</dbReference>
<dbReference type="Gene3D" id="1.10.510.10">
    <property type="entry name" value="Transferase(Phosphotransferase) domain 1"/>
    <property type="match status" value="1"/>
</dbReference>
<evidence type="ECO:0000256" key="3">
    <source>
        <dbReference type="ARBA" id="ARBA00004479"/>
    </source>
</evidence>
<dbReference type="Pfam" id="PF00560">
    <property type="entry name" value="LRR_1"/>
    <property type="match status" value="8"/>
</dbReference>
<dbReference type="Pfam" id="PF13855">
    <property type="entry name" value="LRR_8"/>
    <property type="match status" value="1"/>
</dbReference>
<evidence type="ECO:0000256" key="20">
    <source>
        <dbReference type="ARBA" id="ARBA00023180"/>
    </source>
</evidence>
<keyword evidence="9" id="KW-0433">Leucine-rich repeat</keyword>
<keyword evidence="6" id="KW-1003">Cell membrane</keyword>
<dbReference type="InterPro" id="IPR001611">
    <property type="entry name" value="Leu-rich_rpt"/>
</dbReference>
<keyword evidence="10" id="KW-0808">Transferase</keyword>
<evidence type="ECO:0000256" key="4">
    <source>
        <dbReference type="ARBA" id="ARBA00008684"/>
    </source>
</evidence>
<comment type="caution">
    <text evidence="30">The sequence shown here is derived from an EMBL/GenBank/DDBJ whole genome shotgun (WGS) entry which is preliminary data.</text>
</comment>
<evidence type="ECO:0000256" key="21">
    <source>
        <dbReference type="ARBA" id="ARBA00047899"/>
    </source>
</evidence>
<comment type="subcellular location">
    <subcellularLocation>
        <location evidence="1">Cell membrane</location>
        <topology evidence="1">Single-pass membrane protein</topology>
    </subcellularLocation>
    <subcellularLocation>
        <location evidence="2">Endoplasmic reticulum membrane</location>
        <topology evidence="2">Single-pass membrane protein</topology>
    </subcellularLocation>
    <subcellularLocation>
        <location evidence="3">Membrane</location>
        <topology evidence="3">Single-pass type I membrane protein</topology>
    </subcellularLocation>
</comment>
<keyword evidence="18 27" id="KW-0472">Membrane</keyword>
<dbReference type="EC" id="2.7.11.1" evidence="5"/>
<dbReference type="SUPFAM" id="SSF52058">
    <property type="entry name" value="L domain-like"/>
    <property type="match status" value="1"/>
</dbReference>
<reference evidence="30 31" key="1">
    <citation type="journal article" date="2022" name="Cell">
        <title>Repeat-based holocentromeres influence genome architecture and karyotype evolution.</title>
        <authorList>
            <person name="Hofstatter P.G."/>
            <person name="Thangavel G."/>
            <person name="Lux T."/>
            <person name="Neumann P."/>
            <person name="Vondrak T."/>
            <person name="Novak P."/>
            <person name="Zhang M."/>
            <person name="Costa L."/>
            <person name="Castellani M."/>
            <person name="Scott A."/>
            <person name="Toegelov H."/>
            <person name="Fuchs J."/>
            <person name="Mata-Sucre Y."/>
            <person name="Dias Y."/>
            <person name="Vanzela A.L.L."/>
            <person name="Huettel B."/>
            <person name="Almeida C.C.S."/>
            <person name="Simkova H."/>
            <person name="Souza G."/>
            <person name="Pedrosa-Harand A."/>
            <person name="Macas J."/>
            <person name="Mayer K.F.X."/>
            <person name="Houben A."/>
            <person name="Marques A."/>
        </authorList>
    </citation>
    <scope>NUCLEOTIDE SEQUENCE [LARGE SCALE GENOMIC DNA]</scope>
    <source>
        <strain evidence="30">RhyTen1mFocal</strain>
    </source>
</reference>
<evidence type="ECO:0000256" key="5">
    <source>
        <dbReference type="ARBA" id="ARBA00012513"/>
    </source>
</evidence>
<dbReference type="InterPro" id="IPR051809">
    <property type="entry name" value="Plant_receptor-like_S/T_kinase"/>
</dbReference>
<dbReference type="GO" id="GO:0005524">
    <property type="term" value="F:ATP binding"/>
    <property type="evidence" value="ECO:0007669"/>
    <property type="project" value="UniProtKB-UniRule"/>
</dbReference>
<comment type="similarity">
    <text evidence="4">Belongs to the protein kinase superfamily. Ser/Thr protein kinase family.</text>
</comment>
<keyword evidence="13" id="KW-0677">Repeat</keyword>
<evidence type="ECO:0000256" key="10">
    <source>
        <dbReference type="ARBA" id="ARBA00022679"/>
    </source>
</evidence>
<dbReference type="InterPro" id="IPR055414">
    <property type="entry name" value="LRR_R13L4/SHOC2-like"/>
</dbReference>
<keyword evidence="14 26" id="KW-0547">Nucleotide-binding</keyword>
<evidence type="ECO:0000256" key="18">
    <source>
        <dbReference type="ARBA" id="ARBA00023136"/>
    </source>
</evidence>
<evidence type="ECO:0000256" key="1">
    <source>
        <dbReference type="ARBA" id="ARBA00004162"/>
    </source>
</evidence>
<organism evidence="30 31">
    <name type="scientific">Rhynchospora tenuis</name>
    <dbReference type="NCBI Taxonomy" id="198213"/>
    <lineage>
        <taxon>Eukaryota</taxon>
        <taxon>Viridiplantae</taxon>
        <taxon>Streptophyta</taxon>
        <taxon>Embryophyta</taxon>
        <taxon>Tracheophyta</taxon>
        <taxon>Spermatophyta</taxon>
        <taxon>Magnoliopsida</taxon>
        <taxon>Liliopsida</taxon>
        <taxon>Poales</taxon>
        <taxon>Cyperaceae</taxon>
        <taxon>Cyperoideae</taxon>
        <taxon>Rhynchosporeae</taxon>
        <taxon>Rhynchospora</taxon>
    </lineage>
</organism>
<evidence type="ECO:0000256" key="19">
    <source>
        <dbReference type="ARBA" id="ARBA00023170"/>
    </source>
</evidence>
<dbReference type="Pfam" id="PF08263">
    <property type="entry name" value="LRRNT_2"/>
    <property type="match status" value="1"/>
</dbReference>
<dbReference type="SMART" id="SM00369">
    <property type="entry name" value="LRR_TYP"/>
    <property type="match status" value="8"/>
</dbReference>